<dbReference type="InterPro" id="IPR036188">
    <property type="entry name" value="FAD/NAD-bd_sf"/>
</dbReference>
<reference evidence="4 5" key="1">
    <citation type="submission" date="2019-04" db="EMBL/GenBank/DDBJ databases">
        <authorList>
            <person name="Yang Y."/>
            <person name="Wei D."/>
        </authorList>
    </citation>
    <scope>NUCLEOTIDE SEQUENCE [LARGE SCALE GENOMIC DNA]</scope>
    <source>
        <strain evidence="4 5">L-1-4w-11</strain>
    </source>
</reference>
<sequence>MLRYANKCEHSAHIWIRKRGSRVTTVVIGGGLAGCAAAWYLARDGVEVTLIEAGEVNQLASGSNAGSLHAQIPHEPFVLKGEGWGRMFSPTVRLLRASLAMWAGLEAELDADLEVKFGGGMLVGQTREEARQIAAKAEIQRAAGVETELIGAAELAGRAPYLAPGAEIGAFAPIEGKANPLLVAPAFARAATAAGATIVTRAGKAAIVRERQGYSVHWTGGSIATRRIVVAAGAATGPLLESLGIHLAIDAVPIQVSVTELAEPFLPHLVYAAAEKLTMKQARNGSVLIGGGWEACIDARGRPYVNAANLATNLALACRTVPGVASLSIVRSWPAIVNGTDDWMPILGELPAAPGIFLSYVPWLGFSAGPAAARAIASMVQGKVPEMDVDFRAFAP</sequence>
<evidence type="ECO:0000256" key="2">
    <source>
        <dbReference type="SAM" id="Phobius"/>
    </source>
</evidence>
<dbReference type="AlphaFoldDB" id="A0A4U1L1U2"/>
<protein>
    <submittedName>
        <fullName evidence="4">FAD-binding oxidoreductase</fullName>
    </submittedName>
</protein>
<dbReference type="Pfam" id="PF01266">
    <property type="entry name" value="DAO"/>
    <property type="match status" value="1"/>
</dbReference>
<dbReference type="Gene3D" id="3.30.9.10">
    <property type="entry name" value="D-Amino Acid Oxidase, subunit A, domain 2"/>
    <property type="match status" value="1"/>
</dbReference>
<dbReference type="PANTHER" id="PTHR13847:SF287">
    <property type="entry name" value="FAD-DEPENDENT OXIDOREDUCTASE DOMAIN-CONTAINING PROTEIN 1"/>
    <property type="match status" value="1"/>
</dbReference>
<dbReference type="InterPro" id="IPR006076">
    <property type="entry name" value="FAD-dep_OxRdtase"/>
</dbReference>
<dbReference type="GO" id="GO:0016491">
    <property type="term" value="F:oxidoreductase activity"/>
    <property type="evidence" value="ECO:0007669"/>
    <property type="project" value="UniProtKB-KW"/>
</dbReference>
<evidence type="ECO:0000313" key="5">
    <source>
        <dbReference type="Proteomes" id="UP000309138"/>
    </source>
</evidence>
<evidence type="ECO:0000256" key="1">
    <source>
        <dbReference type="ARBA" id="ARBA00023002"/>
    </source>
</evidence>
<comment type="caution">
    <text evidence="4">The sequence shown here is derived from an EMBL/GenBank/DDBJ whole genome shotgun (WGS) entry which is preliminary data.</text>
</comment>
<dbReference type="PANTHER" id="PTHR13847">
    <property type="entry name" value="SARCOSINE DEHYDROGENASE-RELATED"/>
    <property type="match status" value="1"/>
</dbReference>
<dbReference type="Gene3D" id="3.50.50.60">
    <property type="entry name" value="FAD/NAD(P)-binding domain"/>
    <property type="match status" value="1"/>
</dbReference>
<dbReference type="OrthoDB" id="9815989at2"/>
<keyword evidence="2" id="KW-1133">Transmembrane helix</keyword>
<feature type="domain" description="FAD dependent oxidoreductase" evidence="3">
    <location>
        <begin position="26"/>
        <end position="378"/>
    </location>
</feature>
<name>A0A4U1L1U2_9SPHN</name>
<keyword evidence="2" id="KW-0472">Membrane</keyword>
<keyword evidence="2" id="KW-0812">Transmembrane</keyword>
<evidence type="ECO:0000259" key="3">
    <source>
        <dbReference type="Pfam" id="PF01266"/>
    </source>
</evidence>
<dbReference type="PROSITE" id="PS51257">
    <property type="entry name" value="PROKAR_LIPOPROTEIN"/>
    <property type="match status" value="1"/>
</dbReference>
<dbReference type="SUPFAM" id="SSF51905">
    <property type="entry name" value="FAD/NAD(P)-binding domain"/>
    <property type="match status" value="1"/>
</dbReference>
<proteinExistence type="predicted"/>
<dbReference type="EMBL" id="SWKR01000002">
    <property type="protein sequence ID" value="TKD49966.1"/>
    <property type="molecule type" value="Genomic_DNA"/>
</dbReference>
<keyword evidence="1" id="KW-0560">Oxidoreductase</keyword>
<organism evidence="4 5">
    <name type="scientific">Sphingomonas baiyangensis</name>
    <dbReference type="NCBI Taxonomy" id="2572576"/>
    <lineage>
        <taxon>Bacteria</taxon>
        <taxon>Pseudomonadati</taxon>
        <taxon>Pseudomonadota</taxon>
        <taxon>Alphaproteobacteria</taxon>
        <taxon>Sphingomonadales</taxon>
        <taxon>Sphingomonadaceae</taxon>
        <taxon>Sphingomonas</taxon>
    </lineage>
</organism>
<keyword evidence="5" id="KW-1185">Reference proteome</keyword>
<accession>A0A4U1L1U2</accession>
<dbReference type="GO" id="GO:0005737">
    <property type="term" value="C:cytoplasm"/>
    <property type="evidence" value="ECO:0007669"/>
    <property type="project" value="TreeGrafter"/>
</dbReference>
<dbReference type="Proteomes" id="UP000309138">
    <property type="component" value="Unassembled WGS sequence"/>
</dbReference>
<gene>
    <name evidence="4" type="ORF">FBR43_03715</name>
</gene>
<evidence type="ECO:0000313" key="4">
    <source>
        <dbReference type="EMBL" id="TKD49966.1"/>
    </source>
</evidence>
<feature type="transmembrane region" description="Helical" evidence="2">
    <location>
        <begin position="21"/>
        <end position="42"/>
    </location>
</feature>